<keyword evidence="3" id="KW-1185">Reference proteome</keyword>
<sequence>MKLALAVITLITPTHCFTIPLLLGGLSIDKTPAGEVVVGIQSAVNAHGSGYDKRTEFVVGNGNFRINDEASVLANGKRTVPKSSFGIGKDGFK</sequence>
<reference evidence="2 3" key="1">
    <citation type="submission" date="2018-11" db="EMBL/GenBank/DDBJ databases">
        <authorList>
            <consortium name="Pathogen Informatics"/>
        </authorList>
    </citation>
    <scope>NUCLEOTIDE SEQUENCE [LARGE SCALE GENOMIC DNA]</scope>
</reference>
<dbReference type="AlphaFoldDB" id="A0A3P7L6X1"/>
<evidence type="ECO:0000313" key="2">
    <source>
        <dbReference type="EMBL" id="VDM74898.1"/>
    </source>
</evidence>
<accession>A0A3P7L6X1</accession>
<dbReference type="OrthoDB" id="5866410at2759"/>
<evidence type="ECO:0000313" key="3">
    <source>
        <dbReference type="Proteomes" id="UP000270094"/>
    </source>
</evidence>
<gene>
    <name evidence="2" type="ORF">SVUK_LOCUS9896</name>
</gene>
<organism evidence="2 3">
    <name type="scientific">Strongylus vulgaris</name>
    <name type="common">Blood worm</name>
    <dbReference type="NCBI Taxonomy" id="40348"/>
    <lineage>
        <taxon>Eukaryota</taxon>
        <taxon>Metazoa</taxon>
        <taxon>Ecdysozoa</taxon>
        <taxon>Nematoda</taxon>
        <taxon>Chromadorea</taxon>
        <taxon>Rhabditida</taxon>
        <taxon>Rhabditina</taxon>
        <taxon>Rhabditomorpha</taxon>
        <taxon>Strongyloidea</taxon>
        <taxon>Strongylidae</taxon>
        <taxon>Strongylus</taxon>
    </lineage>
</organism>
<feature type="chain" id="PRO_5018252203" evidence="1">
    <location>
        <begin position="17"/>
        <end position="93"/>
    </location>
</feature>
<keyword evidence="1" id="KW-0732">Signal</keyword>
<feature type="signal peptide" evidence="1">
    <location>
        <begin position="1"/>
        <end position="16"/>
    </location>
</feature>
<dbReference type="EMBL" id="UYYB01094730">
    <property type="protein sequence ID" value="VDM74898.1"/>
    <property type="molecule type" value="Genomic_DNA"/>
</dbReference>
<feature type="non-terminal residue" evidence="2">
    <location>
        <position position="93"/>
    </location>
</feature>
<dbReference type="Proteomes" id="UP000270094">
    <property type="component" value="Unassembled WGS sequence"/>
</dbReference>
<protein>
    <submittedName>
        <fullName evidence="2">Uncharacterized protein</fullName>
    </submittedName>
</protein>
<evidence type="ECO:0000256" key="1">
    <source>
        <dbReference type="SAM" id="SignalP"/>
    </source>
</evidence>
<proteinExistence type="predicted"/>
<name>A0A3P7L6X1_STRVU</name>